<accession>A0ACA9PLE1</accession>
<name>A0ACA9PLE1_9GLOM</name>
<evidence type="ECO:0000313" key="2">
    <source>
        <dbReference type="Proteomes" id="UP000789702"/>
    </source>
</evidence>
<dbReference type="EMBL" id="CAJVPU010030492">
    <property type="protein sequence ID" value="CAG8714138.1"/>
    <property type="molecule type" value="Genomic_DNA"/>
</dbReference>
<comment type="caution">
    <text evidence="1">The sequence shown here is derived from an EMBL/GenBank/DDBJ whole genome shotgun (WGS) entry which is preliminary data.</text>
</comment>
<protein>
    <submittedName>
        <fullName evidence="1">10944_t:CDS:1</fullName>
    </submittedName>
</protein>
<sequence>MKYPQPQQQPVEKKPQARPKTFKFGTLVTAESIIKELEEKENLKRRKIEDAK</sequence>
<gene>
    <name evidence="1" type="ORF">DHETER_LOCUS12436</name>
</gene>
<feature type="non-terminal residue" evidence="1">
    <location>
        <position position="52"/>
    </location>
</feature>
<dbReference type="Proteomes" id="UP000789702">
    <property type="component" value="Unassembled WGS sequence"/>
</dbReference>
<reference evidence="1" key="1">
    <citation type="submission" date="2021-06" db="EMBL/GenBank/DDBJ databases">
        <authorList>
            <person name="Kallberg Y."/>
            <person name="Tangrot J."/>
            <person name="Rosling A."/>
        </authorList>
    </citation>
    <scope>NUCLEOTIDE SEQUENCE</scope>
    <source>
        <strain evidence="1">IL203A</strain>
    </source>
</reference>
<evidence type="ECO:0000313" key="1">
    <source>
        <dbReference type="EMBL" id="CAG8714138.1"/>
    </source>
</evidence>
<proteinExistence type="predicted"/>
<keyword evidence="2" id="KW-1185">Reference proteome</keyword>
<organism evidence="1 2">
    <name type="scientific">Dentiscutata heterogama</name>
    <dbReference type="NCBI Taxonomy" id="1316150"/>
    <lineage>
        <taxon>Eukaryota</taxon>
        <taxon>Fungi</taxon>
        <taxon>Fungi incertae sedis</taxon>
        <taxon>Mucoromycota</taxon>
        <taxon>Glomeromycotina</taxon>
        <taxon>Glomeromycetes</taxon>
        <taxon>Diversisporales</taxon>
        <taxon>Gigasporaceae</taxon>
        <taxon>Dentiscutata</taxon>
    </lineage>
</organism>